<protein>
    <recommendedName>
        <fullName evidence="4">DUF202 domain-containing protein</fullName>
    </recommendedName>
</protein>
<keyword evidence="1" id="KW-0812">Transmembrane</keyword>
<comment type="caution">
    <text evidence="2">The sequence shown here is derived from an EMBL/GenBank/DDBJ whole genome shotgun (WGS) entry which is preliminary data.</text>
</comment>
<reference evidence="2 3" key="1">
    <citation type="submission" date="2019-03" db="EMBL/GenBank/DDBJ databases">
        <title>Genomic Encyclopedia of Type Strains, Phase IV (KMG-IV): sequencing the most valuable type-strain genomes for metagenomic binning, comparative biology and taxonomic classification.</title>
        <authorList>
            <person name="Goeker M."/>
        </authorList>
    </citation>
    <scope>NUCLEOTIDE SEQUENCE [LARGE SCALE GENOMIC DNA]</scope>
    <source>
        <strain evidence="2 3">DSM 23344</strain>
    </source>
</reference>
<evidence type="ECO:0000256" key="1">
    <source>
        <dbReference type="SAM" id="Phobius"/>
    </source>
</evidence>
<keyword evidence="1" id="KW-1133">Transmembrane helix</keyword>
<feature type="transmembrane region" description="Helical" evidence="1">
    <location>
        <begin position="23"/>
        <end position="43"/>
    </location>
</feature>
<evidence type="ECO:0000313" key="3">
    <source>
        <dbReference type="Proteomes" id="UP000294980"/>
    </source>
</evidence>
<gene>
    <name evidence="2" type="ORF">EV688_101183</name>
</gene>
<evidence type="ECO:0008006" key="4">
    <source>
        <dbReference type="Google" id="ProtNLM"/>
    </source>
</evidence>
<organism evidence="2 3">
    <name type="scientific">Chromatocurvus halotolerans</name>
    <dbReference type="NCBI Taxonomy" id="1132028"/>
    <lineage>
        <taxon>Bacteria</taxon>
        <taxon>Pseudomonadati</taxon>
        <taxon>Pseudomonadota</taxon>
        <taxon>Gammaproteobacteria</taxon>
        <taxon>Cellvibrionales</taxon>
        <taxon>Halieaceae</taxon>
        <taxon>Chromatocurvus</taxon>
    </lineage>
</organism>
<keyword evidence="1" id="KW-0472">Membrane</keyword>
<dbReference type="EMBL" id="SLWX01000001">
    <property type="protein sequence ID" value="TCO78367.1"/>
    <property type="molecule type" value="Genomic_DNA"/>
</dbReference>
<feature type="transmembrane region" description="Helical" evidence="1">
    <location>
        <begin position="49"/>
        <end position="71"/>
    </location>
</feature>
<dbReference type="AlphaFoldDB" id="A0A4R2KZL0"/>
<accession>A0A4R2KZL0</accession>
<dbReference type="Proteomes" id="UP000294980">
    <property type="component" value="Unassembled WGS sequence"/>
</dbReference>
<dbReference type="RefSeq" id="WP_117316445.1">
    <property type="nucleotide sequence ID" value="NZ_QQSW01000006.1"/>
</dbReference>
<sequence length="93" mass="10617">MKHPELQKREWETTFNRRRDRYWYRWMGLYTLALFAVLVLVYAAQSNSAGAMVSVIASLFVIGVVLTGWFARQRALEEMESAPGDVSASTQAD</sequence>
<proteinExistence type="predicted"/>
<evidence type="ECO:0000313" key="2">
    <source>
        <dbReference type="EMBL" id="TCO78367.1"/>
    </source>
</evidence>
<name>A0A4R2KZL0_9GAMM</name>
<keyword evidence="3" id="KW-1185">Reference proteome</keyword>